<dbReference type="InterPro" id="IPR003646">
    <property type="entry name" value="SH3-like_bac-type"/>
</dbReference>
<dbReference type="OrthoDB" id="3482365at2"/>
<dbReference type="AlphaFoldDB" id="A0A370B116"/>
<accession>A0A370B116</accession>
<evidence type="ECO:0000313" key="3">
    <source>
        <dbReference type="Proteomes" id="UP000253741"/>
    </source>
</evidence>
<dbReference type="Gene3D" id="2.30.30.40">
    <property type="entry name" value="SH3 Domains"/>
    <property type="match status" value="1"/>
</dbReference>
<evidence type="ECO:0000313" key="2">
    <source>
        <dbReference type="EMBL" id="RDG35520.1"/>
    </source>
</evidence>
<feature type="domain" description="SH3b" evidence="1">
    <location>
        <begin position="15"/>
        <end position="71"/>
    </location>
</feature>
<sequence length="81" mass="8740">FVRTSKGKVVSRLPLHIRERATADSRSLGVLQPGAVVSLSCKVHGQNVGGNDLWYRLGDGRGGYVAARYVQNLAPVAYCRA</sequence>
<organism evidence="2 3">
    <name type="scientific">Streptomyces corynorhini</name>
    <dbReference type="NCBI Taxonomy" id="2282652"/>
    <lineage>
        <taxon>Bacteria</taxon>
        <taxon>Bacillati</taxon>
        <taxon>Actinomycetota</taxon>
        <taxon>Actinomycetes</taxon>
        <taxon>Kitasatosporales</taxon>
        <taxon>Streptomycetaceae</taxon>
        <taxon>Streptomyces</taxon>
    </lineage>
</organism>
<feature type="non-terminal residue" evidence="2">
    <location>
        <position position="1"/>
    </location>
</feature>
<name>A0A370B116_9ACTN</name>
<dbReference type="Pfam" id="PF08239">
    <property type="entry name" value="SH3_3"/>
    <property type="match status" value="1"/>
</dbReference>
<proteinExistence type="predicted"/>
<reference evidence="2 3" key="1">
    <citation type="submission" date="2018-07" db="EMBL/GenBank/DDBJ databases">
        <title>Streptomyces species from bats.</title>
        <authorList>
            <person name="Dunlap C."/>
        </authorList>
    </citation>
    <scope>NUCLEOTIDE SEQUENCE [LARGE SCALE GENOMIC DNA]</scope>
    <source>
        <strain evidence="2 3">AC230</strain>
    </source>
</reference>
<comment type="caution">
    <text evidence="2">The sequence shown here is derived from an EMBL/GenBank/DDBJ whole genome shotgun (WGS) entry which is preliminary data.</text>
</comment>
<keyword evidence="3" id="KW-1185">Reference proteome</keyword>
<dbReference type="EMBL" id="QQNA01000214">
    <property type="protein sequence ID" value="RDG35520.1"/>
    <property type="molecule type" value="Genomic_DNA"/>
</dbReference>
<evidence type="ECO:0000259" key="1">
    <source>
        <dbReference type="Pfam" id="PF08239"/>
    </source>
</evidence>
<dbReference type="RefSeq" id="WP_147286123.1">
    <property type="nucleotide sequence ID" value="NZ_QQNA01000214.1"/>
</dbReference>
<gene>
    <name evidence="2" type="ORF">DVH02_24945</name>
</gene>
<dbReference type="Proteomes" id="UP000253741">
    <property type="component" value="Unassembled WGS sequence"/>
</dbReference>
<protein>
    <submittedName>
        <fullName evidence="2">SH3 domain-containing protein</fullName>
    </submittedName>
</protein>